<dbReference type="SUPFAM" id="SSF88713">
    <property type="entry name" value="Glycoside hydrolase/deacetylase"/>
    <property type="match status" value="1"/>
</dbReference>
<dbReference type="GO" id="GO:0005975">
    <property type="term" value="P:carbohydrate metabolic process"/>
    <property type="evidence" value="ECO:0007669"/>
    <property type="project" value="InterPro"/>
</dbReference>
<organism evidence="4 5">
    <name type="scientific">Chitinimonas taiwanensis DSM 18899</name>
    <dbReference type="NCBI Taxonomy" id="1121279"/>
    <lineage>
        <taxon>Bacteria</taxon>
        <taxon>Pseudomonadati</taxon>
        <taxon>Pseudomonadota</taxon>
        <taxon>Betaproteobacteria</taxon>
        <taxon>Neisseriales</taxon>
        <taxon>Chitinibacteraceae</taxon>
        <taxon>Chitinimonas</taxon>
    </lineage>
</organism>
<reference evidence="4 5" key="1">
    <citation type="submission" date="2016-11" db="EMBL/GenBank/DDBJ databases">
        <authorList>
            <person name="Jaros S."/>
            <person name="Januszkiewicz K."/>
            <person name="Wedrychowicz H."/>
        </authorList>
    </citation>
    <scope>NUCLEOTIDE SEQUENCE [LARGE SCALE GENOMIC DNA]</scope>
    <source>
        <strain evidence="4 5">DSM 18899</strain>
    </source>
</reference>
<sequence>MMLRSVAGLLSPAGPRAKLSILTFHRVLAQPDPLLPDEPDVARFDEELRWLGRWFQVLPLDEAAARLQAGSLPARAAVITFDDGYANNATQALPLLQKHAMPATFFIASGFLNGGRMWNDAIIETVRGCRQPQLDLSALGLGSWPLGSVAERRQALNGLIAKIKYQTPPERLALVAQIADLAEVTLPDDLMMRSEQVRLLHRAGMQIGAHTCSHPILATLSDAEAEREIVDSQAALQDIIAAPVRLFAYPNGRPGKDYHASHTAMLRRAGFVAAVSTAMGAASLGSDPFQLPRFKPWDRSAFKYGLRMLGNLRAPAAQLA</sequence>
<dbReference type="InterPro" id="IPR002509">
    <property type="entry name" value="NODB_dom"/>
</dbReference>
<dbReference type="CDD" id="cd10918">
    <property type="entry name" value="CE4_NodB_like_5s_6s"/>
    <property type="match status" value="1"/>
</dbReference>
<dbReference type="AlphaFoldDB" id="A0A1K2H7D3"/>
<dbReference type="OrthoDB" id="9814639at2"/>
<dbReference type="EMBL" id="FPKR01000002">
    <property type="protein sequence ID" value="SFZ71610.1"/>
    <property type="molecule type" value="Genomic_DNA"/>
</dbReference>
<dbReference type="InterPro" id="IPR011330">
    <property type="entry name" value="Glyco_hydro/deAcase_b/a-brl"/>
</dbReference>
<evidence type="ECO:0000313" key="4">
    <source>
        <dbReference type="EMBL" id="SFZ71610.1"/>
    </source>
</evidence>
<evidence type="ECO:0000256" key="2">
    <source>
        <dbReference type="ARBA" id="ARBA00022729"/>
    </source>
</evidence>
<dbReference type="GO" id="GO:0016810">
    <property type="term" value="F:hydrolase activity, acting on carbon-nitrogen (but not peptide) bonds"/>
    <property type="evidence" value="ECO:0007669"/>
    <property type="project" value="InterPro"/>
</dbReference>
<name>A0A1K2H7D3_9NEIS</name>
<dbReference type="PANTHER" id="PTHR34216:SF3">
    <property type="entry name" value="POLY-BETA-1,6-N-ACETYL-D-GLUCOSAMINE N-DEACETYLASE"/>
    <property type="match status" value="1"/>
</dbReference>
<gene>
    <name evidence="4" type="ORF">SAMN02745887_00415</name>
</gene>
<accession>A0A1K2H7D3</accession>
<keyword evidence="2" id="KW-0732">Signal</keyword>
<proteinExistence type="predicted"/>
<evidence type="ECO:0000256" key="1">
    <source>
        <dbReference type="ARBA" id="ARBA00004613"/>
    </source>
</evidence>
<feature type="domain" description="NodB homology" evidence="3">
    <location>
        <begin position="75"/>
        <end position="320"/>
    </location>
</feature>
<dbReference type="STRING" id="1121279.SAMN02745887_00415"/>
<dbReference type="Pfam" id="PF01522">
    <property type="entry name" value="Polysacc_deac_1"/>
    <property type="match status" value="2"/>
</dbReference>
<dbReference type="PROSITE" id="PS51677">
    <property type="entry name" value="NODB"/>
    <property type="match status" value="1"/>
</dbReference>
<dbReference type="Proteomes" id="UP000186513">
    <property type="component" value="Unassembled WGS sequence"/>
</dbReference>
<dbReference type="RefSeq" id="WP_072426972.1">
    <property type="nucleotide sequence ID" value="NZ_FPKR01000002.1"/>
</dbReference>
<evidence type="ECO:0000313" key="5">
    <source>
        <dbReference type="Proteomes" id="UP000186513"/>
    </source>
</evidence>
<dbReference type="PANTHER" id="PTHR34216">
    <property type="match status" value="1"/>
</dbReference>
<comment type="subcellular location">
    <subcellularLocation>
        <location evidence="1">Secreted</location>
    </subcellularLocation>
</comment>
<dbReference type="InterPro" id="IPR051398">
    <property type="entry name" value="Polysacch_Deacetylase"/>
</dbReference>
<keyword evidence="5" id="KW-1185">Reference proteome</keyword>
<dbReference type="GO" id="GO:0005576">
    <property type="term" value="C:extracellular region"/>
    <property type="evidence" value="ECO:0007669"/>
    <property type="project" value="UniProtKB-SubCell"/>
</dbReference>
<protein>
    <submittedName>
        <fullName evidence="4">Polysaccharide deacetylase</fullName>
    </submittedName>
</protein>
<evidence type="ECO:0000259" key="3">
    <source>
        <dbReference type="PROSITE" id="PS51677"/>
    </source>
</evidence>
<dbReference type="Gene3D" id="3.20.20.370">
    <property type="entry name" value="Glycoside hydrolase/deacetylase"/>
    <property type="match status" value="1"/>
</dbReference>